<sequence length="301" mass="32902">MFGAHARCIPSRRAFPFVLANAGGRRNHSKQRTIRSAPQSSAHCAYLVIRSPNPSASSLRAATASSVLITHWYISRGGCASTRAHWEGVSAPASCTKSVSFVHRRSWTRRVVPWGGEWKRSCRRRLRPLRGDHAENPRDVDIASAPRRAFSSGCSAFLLAAAGARADNDHIHIEVSLGRGKAGLAFGAGGDLGTRNTGRRKGKTLATYPASLAPASSLWLVLRTLRAYPYPHPPRGSQKPSSTTLLSIPVHNKTNTPPARKNSLAPAPPPRGVATTSRKRRRICLPRWYRSRLQVKQSECE</sequence>
<accession>A0AAV9Z1A4</accession>
<evidence type="ECO:0000313" key="3">
    <source>
        <dbReference type="Proteomes" id="UP001362999"/>
    </source>
</evidence>
<keyword evidence="3" id="KW-1185">Reference proteome</keyword>
<evidence type="ECO:0000313" key="2">
    <source>
        <dbReference type="EMBL" id="KAK6967091.1"/>
    </source>
</evidence>
<proteinExistence type="predicted"/>
<dbReference type="Proteomes" id="UP001362999">
    <property type="component" value="Unassembled WGS sequence"/>
</dbReference>
<evidence type="ECO:0000256" key="1">
    <source>
        <dbReference type="SAM" id="MobiDB-lite"/>
    </source>
</evidence>
<comment type="caution">
    <text evidence="2">The sequence shown here is derived from an EMBL/GenBank/DDBJ whole genome shotgun (WGS) entry which is preliminary data.</text>
</comment>
<organism evidence="2 3">
    <name type="scientific">Favolaschia claudopus</name>
    <dbReference type="NCBI Taxonomy" id="2862362"/>
    <lineage>
        <taxon>Eukaryota</taxon>
        <taxon>Fungi</taxon>
        <taxon>Dikarya</taxon>
        <taxon>Basidiomycota</taxon>
        <taxon>Agaricomycotina</taxon>
        <taxon>Agaricomycetes</taxon>
        <taxon>Agaricomycetidae</taxon>
        <taxon>Agaricales</taxon>
        <taxon>Marasmiineae</taxon>
        <taxon>Mycenaceae</taxon>
        <taxon>Favolaschia</taxon>
    </lineage>
</organism>
<name>A0AAV9Z1A4_9AGAR</name>
<dbReference type="AlphaFoldDB" id="A0AAV9Z1A4"/>
<reference evidence="2 3" key="1">
    <citation type="journal article" date="2024" name="J Genomics">
        <title>Draft genome sequencing and assembly of Favolaschia claudopus CIRM-BRFM 2984 isolated from oak limbs.</title>
        <authorList>
            <person name="Navarro D."/>
            <person name="Drula E."/>
            <person name="Chaduli D."/>
            <person name="Cazenave R."/>
            <person name="Ahrendt S."/>
            <person name="Wang J."/>
            <person name="Lipzen A."/>
            <person name="Daum C."/>
            <person name="Barry K."/>
            <person name="Grigoriev I.V."/>
            <person name="Favel A."/>
            <person name="Rosso M.N."/>
            <person name="Martin F."/>
        </authorList>
    </citation>
    <scope>NUCLEOTIDE SEQUENCE [LARGE SCALE GENOMIC DNA]</scope>
    <source>
        <strain evidence="2 3">CIRM-BRFM 2984</strain>
    </source>
</reference>
<feature type="region of interest" description="Disordered" evidence="1">
    <location>
        <begin position="231"/>
        <end position="279"/>
    </location>
</feature>
<feature type="compositionally biased region" description="Polar residues" evidence="1">
    <location>
        <begin position="238"/>
        <end position="257"/>
    </location>
</feature>
<protein>
    <submittedName>
        <fullName evidence="2">Uncharacterized protein</fullName>
    </submittedName>
</protein>
<gene>
    <name evidence="2" type="ORF">R3P38DRAFT_3299220</name>
</gene>
<dbReference type="EMBL" id="JAWWNJ010000244">
    <property type="protein sequence ID" value="KAK6967091.1"/>
    <property type="molecule type" value="Genomic_DNA"/>
</dbReference>